<comment type="caution">
    <text evidence="1">The sequence shown here is derived from an EMBL/GenBank/DDBJ whole genome shotgun (WGS) entry which is preliminary data.</text>
</comment>
<protein>
    <submittedName>
        <fullName evidence="1">Uncharacterized protein</fullName>
    </submittedName>
</protein>
<dbReference type="EMBL" id="JADQDQ010000002">
    <property type="protein sequence ID" value="MBF9237015.1"/>
    <property type="molecule type" value="Genomic_DNA"/>
</dbReference>
<reference evidence="1 2" key="1">
    <citation type="submission" date="2020-11" db="EMBL/GenBank/DDBJ databases">
        <authorList>
            <person name="Kim M.K."/>
        </authorList>
    </citation>
    <scope>NUCLEOTIDE SEQUENCE [LARGE SCALE GENOMIC DNA]</scope>
    <source>
        <strain evidence="1 2">BT683</strain>
    </source>
</reference>
<dbReference type="Proteomes" id="UP000597617">
    <property type="component" value="Unassembled WGS sequence"/>
</dbReference>
<name>A0ABS0IF82_9BACT</name>
<proteinExistence type="predicted"/>
<accession>A0ABS0IF82</accession>
<gene>
    <name evidence="1" type="ORF">I2I05_06365</name>
</gene>
<evidence type="ECO:0000313" key="1">
    <source>
        <dbReference type="EMBL" id="MBF9237015.1"/>
    </source>
</evidence>
<organism evidence="1 2">
    <name type="scientific">Hymenobacter jeongseonensis</name>
    <dbReference type="NCBI Taxonomy" id="2791027"/>
    <lineage>
        <taxon>Bacteria</taxon>
        <taxon>Pseudomonadati</taxon>
        <taxon>Bacteroidota</taxon>
        <taxon>Cytophagia</taxon>
        <taxon>Cytophagales</taxon>
        <taxon>Hymenobacteraceae</taxon>
        <taxon>Hymenobacter</taxon>
    </lineage>
</organism>
<keyword evidence="2" id="KW-1185">Reference proteome</keyword>
<dbReference type="RefSeq" id="WP_196281380.1">
    <property type="nucleotide sequence ID" value="NZ_JADQDQ010000002.1"/>
</dbReference>
<sequence>MRPFFFLSVLLCLAGCDQKSTSQQEAAPPQTTPAPPAPAAIAPPRPLAFADTAAPYTTLPGFFDSVKVAPQVRINGTVFRLQTTAQTDSTRPLRYALPPTAYVDGSTDDSTQSNVVTGFEGTYTFRLLRPDGKPQFVQKLLKSAFGAAVGKDMAVEAAAMPPVFSGYLPAFNALAFELSFYPPDSDAGGELLLLLDATTGRVIHKELARWMSGCNSETALSPNGRTLLTSTEILQSNGRSTEIDNIPGREVAGTLLVNDQTVLVAYTGGYDNKGEHLPLKGPNAELMNLNGRRLAAFNLESIDGGLGSRMLSKYVGQTRSHYLFDEANGKVGIISAEKPVPARILKLSQIPIFRAPLRPTEVRIHFAIETGTRAAFYIDTVSGNLRQRVSKPSY</sequence>
<evidence type="ECO:0000313" key="2">
    <source>
        <dbReference type="Proteomes" id="UP000597617"/>
    </source>
</evidence>